<evidence type="ECO:0000259" key="6">
    <source>
        <dbReference type="PROSITE" id="PS50197"/>
    </source>
</evidence>
<protein>
    <recommendedName>
        <fullName evidence="10">BEACH domain-containing protein</fullName>
    </recommendedName>
</protein>
<dbReference type="SUPFAM" id="SSF50729">
    <property type="entry name" value="PH domain-like"/>
    <property type="match status" value="1"/>
</dbReference>
<dbReference type="InterPro" id="IPR036372">
    <property type="entry name" value="BEACH_dom_sf"/>
</dbReference>
<evidence type="ECO:0000313" key="8">
    <source>
        <dbReference type="EMBL" id="KAE9034052.1"/>
    </source>
</evidence>
<dbReference type="PROSITE" id="PS50197">
    <property type="entry name" value="BEACH"/>
    <property type="match status" value="1"/>
</dbReference>
<dbReference type="InterPro" id="IPR023362">
    <property type="entry name" value="PH-BEACH_dom"/>
</dbReference>
<dbReference type="InterPro" id="IPR011993">
    <property type="entry name" value="PH-like_dom_sf"/>
</dbReference>
<keyword evidence="5" id="KW-0472">Membrane</keyword>
<evidence type="ECO:0000256" key="5">
    <source>
        <dbReference type="SAM" id="Phobius"/>
    </source>
</evidence>
<feature type="transmembrane region" description="Helical" evidence="5">
    <location>
        <begin position="1223"/>
        <end position="1240"/>
    </location>
</feature>
<dbReference type="Proteomes" id="UP000435112">
    <property type="component" value="Unassembled WGS sequence"/>
</dbReference>
<dbReference type="InterPro" id="IPR000409">
    <property type="entry name" value="BEACH_dom"/>
</dbReference>
<keyword evidence="2" id="KW-0677">Repeat</keyword>
<keyword evidence="1 3" id="KW-0853">WD repeat</keyword>
<evidence type="ECO:0008006" key="10">
    <source>
        <dbReference type="Google" id="ProtNLM"/>
    </source>
</evidence>
<dbReference type="PANTHER" id="PTHR13743">
    <property type="entry name" value="BEIGE/BEACH-RELATED"/>
    <property type="match status" value="1"/>
</dbReference>
<feature type="repeat" description="WD" evidence="3">
    <location>
        <begin position="795"/>
        <end position="824"/>
    </location>
</feature>
<dbReference type="SMART" id="SM01026">
    <property type="entry name" value="Beach"/>
    <property type="match status" value="1"/>
</dbReference>
<feature type="transmembrane region" description="Helical" evidence="5">
    <location>
        <begin position="1154"/>
        <end position="1175"/>
    </location>
</feature>
<evidence type="ECO:0000259" key="7">
    <source>
        <dbReference type="PROSITE" id="PS51783"/>
    </source>
</evidence>
<dbReference type="SMART" id="SM00320">
    <property type="entry name" value="WD40"/>
    <property type="match status" value="6"/>
</dbReference>
<evidence type="ECO:0000313" key="9">
    <source>
        <dbReference type="Proteomes" id="UP000435112"/>
    </source>
</evidence>
<dbReference type="Pfam" id="PF00400">
    <property type="entry name" value="WD40"/>
    <property type="match status" value="2"/>
</dbReference>
<proteinExistence type="predicted"/>
<dbReference type="InterPro" id="IPR001680">
    <property type="entry name" value="WD40_rpt"/>
</dbReference>
<feature type="domain" description="BEACH-type PH" evidence="7">
    <location>
        <begin position="193"/>
        <end position="289"/>
    </location>
</feature>
<gene>
    <name evidence="8" type="ORF">PR002_g8346</name>
</gene>
<sequence>MFASKFGYKSAQTRFNLLLLEDGEFFLDDFSVHRYLEPNPDTHRKVQGRLKVCTRGFFFEPQDSNVPVLRFFFRDMKEMPVAELHDHPEAGDCAIFLTFKVSSVLEMKERGVDHPYVQKETDAVGSSAGVPEKFIFSLLHSKIEEFLKNVRPIWELAHKDSVMNKVDEEALLEPVLRPRQTDQFDSSLLVDFRERPLLTKGKLVDRIVPLLKYPGCMMLTNQRLYFQPAQVNNVGDPVLNWAYNTIEYLYKRRHMLKQTGLEIFLKNGESFFFSFRNHHDRDEVYDMMVNQPDLKHLQQTDLESMLRKWQQREVSNYDYLVYLNNAAGRTKNDLTQYPVFPWILNDYQSPSIDLSDPAVYRDLSKPVGALNEERLEFYKARFEAMPRGMEDEGLPPPFLYGTHYSTPGYVLYYFVRMAPEYMLCLQNGKFDAPDRLFQSIPSTWSSCNTNHADLKELIPAFFDDSLPPEEWLCNGKNLDLGTTQKLTRVGDVELPAWASSPSAFVRTNREALESEYVSEHLHEWIDLIFGCKQRGEAAIEANNLFYYLSYEGSVDLETITDPVEKCSFEAQIQEFGQTPKLLFSGAHPSRSDVGKAVEIATLDFVPPPQKLDDPVGLSNGSSSTGEIENHSREDSEPGQEESYDDNGDEGNTQRRGMFGFRTRSFGAKQAQRLVGGITAQLRRRMSVESSKRWNWTLGTSSDASAWSPSARYMLHAGEVTSLVLGKDGRALFSTSKDTTFKVSATLDGTLRRNLSCNLALSCCDVSPDEKYVFIGSWDNCIYMYSMDVGRVVDQITAHDDGLSAICVFEDRLLSSSWDGSIKMWHYTPKGIATAPLSTFMECEESVVSLCVSNDGSTGAAATRNGIVYLIDLRSSELMRKLFASPVQRAEICGLTFCGGSSTLACMSKANELSVYQTDGTRMITINVNADGPVQCFDSDGEYAVGGTSTGKLLFWKLDEPSGQEQVLEIPEAHAQGVSAFVGRRHLVVDFRPSSNHKTKFFVLVGEKQSSQVWHSNSLSRMRSARVAAAPADGSVAVRTTSLFGVWSRAVERWEELQVGRQGSYSVERLVSLDHYCKTASRTRVILVCVLTPIPAFTFAVLLECLPLKHPTEGWAANWLFWVRWALTMLAISFVGVSQLVTYVPGLNFTLVKRVVVSVGSTSTFVGMCILGANAMKFPVPYMLQLGSVVMGLCIAAMVRLVFSRKEFANNSPLRPSFRRFYRFLFAYLILGGVYPFYRVVFDFTPVSARGIVILLLPMWKFAAKHLIVKAIRDLEDFIPELVAFTVDFFSALFVSACMTTSGSGYLSAMFIVGDVGQSLLEFNEVRGNAKTLLRLLQSRRESQTQSQKKKHRRASSSKDVDLMAMILYVAQHPDKFQVTSLRPARLWACLPHPLSTQEREQLQALEASGAYGIKDRFSSREQWAQHSPPQRMLHSVAVVPVSNISVSSFLSSSEFTAKAPHPVSSNKFQHADRSKTLVLQGLQLLFHCEYLALVEYVECVVPLVFATYKSILEQLPNVVYYPGGAGSWGISAVTNLLVFSALEIMTFVLFVKFLQRKFSISPLYQLAFVFETQMYLVQAKLLIEIVTLLQSKLAHFGGGYAANIDRNK</sequence>
<evidence type="ECO:0000256" key="1">
    <source>
        <dbReference type="ARBA" id="ARBA00022574"/>
    </source>
</evidence>
<dbReference type="PANTHER" id="PTHR13743:SF123">
    <property type="entry name" value="PROTEIN FAN"/>
    <property type="match status" value="1"/>
</dbReference>
<keyword evidence="5" id="KW-0812">Transmembrane</keyword>
<dbReference type="Pfam" id="PF14844">
    <property type="entry name" value="PH_BEACH"/>
    <property type="match status" value="1"/>
</dbReference>
<feature type="compositionally biased region" description="Acidic residues" evidence="4">
    <location>
        <begin position="636"/>
        <end position="648"/>
    </location>
</feature>
<dbReference type="InterPro" id="IPR050865">
    <property type="entry name" value="BEACH_Domain"/>
</dbReference>
<dbReference type="Pfam" id="PF02138">
    <property type="entry name" value="Beach"/>
    <property type="match status" value="1"/>
</dbReference>
<dbReference type="FunFam" id="1.10.1540.10:FF:000001">
    <property type="entry name" value="neurobeachin isoform X1"/>
    <property type="match status" value="1"/>
</dbReference>
<dbReference type="SUPFAM" id="SSF50978">
    <property type="entry name" value="WD40 repeat-like"/>
    <property type="match status" value="1"/>
</dbReference>
<feature type="domain" description="BEACH" evidence="6">
    <location>
        <begin position="294"/>
        <end position="590"/>
    </location>
</feature>
<feature type="transmembrane region" description="Helical" evidence="5">
    <location>
        <begin position="1181"/>
        <end position="1202"/>
    </location>
</feature>
<evidence type="ECO:0000256" key="2">
    <source>
        <dbReference type="ARBA" id="ARBA00022737"/>
    </source>
</evidence>
<dbReference type="Gene3D" id="2.130.10.10">
    <property type="entry name" value="YVTN repeat-like/Quinoprotein amine dehydrogenase"/>
    <property type="match status" value="2"/>
</dbReference>
<reference evidence="8 9" key="1">
    <citation type="submission" date="2018-09" db="EMBL/GenBank/DDBJ databases">
        <title>Genomic investigation of the strawberry pathogen Phytophthora fragariae indicates pathogenicity is determined by transcriptional variation in three key races.</title>
        <authorList>
            <person name="Adams T.M."/>
            <person name="Armitage A.D."/>
            <person name="Sobczyk M.K."/>
            <person name="Bates H.J."/>
            <person name="Dunwell J.M."/>
            <person name="Nellist C.F."/>
            <person name="Harrison R.J."/>
        </authorList>
    </citation>
    <scope>NUCLEOTIDE SEQUENCE [LARGE SCALE GENOMIC DNA]</scope>
    <source>
        <strain evidence="8 9">SCRP324</strain>
    </source>
</reference>
<dbReference type="InterPro" id="IPR057496">
    <property type="entry name" value="FAN-like_PH"/>
</dbReference>
<dbReference type="PROSITE" id="PS50082">
    <property type="entry name" value="WD_REPEATS_2"/>
    <property type="match status" value="1"/>
</dbReference>
<organism evidence="8 9">
    <name type="scientific">Phytophthora rubi</name>
    <dbReference type="NCBI Taxonomy" id="129364"/>
    <lineage>
        <taxon>Eukaryota</taxon>
        <taxon>Sar</taxon>
        <taxon>Stramenopiles</taxon>
        <taxon>Oomycota</taxon>
        <taxon>Peronosporomycetes</taxon>
        <taxon>Peronosporales</taxon>
        <taxon>Peronosporaceae</taxon>
        <taxon>Phytophthora</taxon>
    </lineage>
</organism>
<dbReference type="OrthoDB" id="26681at2759"/>
<dbReference type="InterPro" id="IPR036322">
    <property type="entry name" value="WD40_repeat_dom_sf"/>
</dbReference>
<comment type="caution">
    <text evidence="8">The sequence shown here is derived from an EMBL/GenBank/DDBJ whole genome shotgun (WGS) entry which is preliminary data.</text>
</comment>
<feature type="transmembrane region" description="Helical" evidence="5">
    <location>
        <begin position="1246"/>
        <end position="1263"/>
    </location>
</feature>
<dbReference type="PROSITE" id="PS51783">
    <property type="entry name" value="PH_BEACH"/>
    <property type="match status" value="1"/>
</dbReference>
<evidence type="ECO:0000256" key="4">
    <source>
        <dbReference type="SAM" id="MobiDB-lite"/>
    </source>
</evidence>
<accession>A0A6A3MMF6</accession>
<name>A0A6A3MMF6_9STRA</name>
<feature type="transmembrane region" description="Helical" evidence="5">
    <location>
        <begin position="1122"/>
        <end position="1142"/>
    </location>
</feature>
<dbReference type="EMBL" id="QXFU01000418">
    <property type="protein sequence ID" value="KAE9034052.1"/>
    <property type="molecule type" value="Genomic_DNA"/>
</dbReference>
<dbReference type="Gene3D" id="2.30.29.30">
    <property type="entry name" value="Pleckstrin-homology domain (PH domain)/Phosphotyrosine-binding domain (PTB)"/>
    <property type="match status" value="1"/>
</dbReference>
<keyword evidence="5" id="KW-1133">Transmembrane helix</keyword>
<dbReference type="CDD" id="cd06071">
    <property type="entry name" value="Beach"/>
    <property type="match status" value="1"/>
</dbReference>
<dbReference type="Gene3D" id="1.10.1540.10">
    <property type="entry name" value="BEACH domain"/>
    <property type="match status" value="1"/>
</dbReference>
<dbReference type="Pfam" id="PF25400">
    <property type="entry name" value="PH_FAN"/>
    <property type="match status" value="1"/>
</dbReference>
<dbReference type="InterPro" id="IPR015943">
    <property type="entry name" value="WD40/YVTN_repeat-like_dom_sf"/>
</dbReference>
<feature type="region of interest" description="Disordered" evidence="4">
    <location>
        <begin position="605"/>
        <end position="656"/>
    </location>
</feature>
<evidence type="ECO:0000256" key="3">
    <source>
        <dbReference type="PROSITE-ProRule" id="PRU00221"/>
    </source>
</evidence>
<feature type="transmembrane region" description="Helical" evidence="5">
    <location>
        <begin position="1528"/>
        <end position="1551"/>
    </location>
</feature>
<dbReference type="SUPFAM" id="SSF81837">
    <property type="entry name" value="BEACH domain"/>
    <property type="match status" value="1"/>
</dbReference>